<organism evidence="2 3">
    <name type="scientific">Flavobacterium macrobrachii</name>
    <dbReference type="NCBI Taxonomy" id="591204"/>
    <lineage>
        <taxon>Bacteria</taxon>
        <taxon>Pseudomonadati</taxon>
        <taxon>Bacteroidota</taxon>
        <taxon>Flavobacteriia</taxon>
        <taxon>Flavobacteriales</taxon>
        <taxon>Flavobacteriaceae</taxon>
        <taxon>Flavobacterium</taxon>
    </lineage>
</organism>
<keyword evidence="1" id="KW-0472">Membrane</keyword>
<dbReference type="Pfam" id="PF03203">
    <property type="entry name" value="MerC"/>
    <property type="match status" value="1"/>
</dbReference>
<evidence type="ECO:0000313" key="3">
    <source>
        <dbReference type="Proteomes" id="UP000759529"/>
    </source>
</evidence>
<accession>A0ABS2CYH2</accession>
<dbReference type="RefSeq" id="WP_187656973.1">
    <property type="nucleotide sequence ID" value="NZ_JACSOD020000495.1"/>
</dbReference>
<sequence length="116" mass="12770">MKHTTQKLYDFLGISSATLCLVHCLVVPFLAILPLSTFKSIWIDIIFCGIALFATSKILMSNASRTVKIILGISISIILVSVMIEIILHTHFEGMLLGGIGLIIGHLLNFSQHKHL</sequence>
<dbReference type="InterPro" id="IPR004891">
    <property type="entry name" value="Mercury-R_MerC"/>
</dbReference>
<evidence type="ECO:0000256" key="1">
    <source>
        <dbReference type="SAM" id="Phobius"/>
    </source>
</evidence>
<evidence type="ECO:0000313" key="2">
    <source>
        <dbReference type="EMBL" id="MBM6500015.1"/>
    </source>
</evidence>
<dbReference type="EMBL" id="JACSOD020000495">
    <property type="protein sequence ID" value="MBM6500015.1"/>
    <property type="molecule type" value="Genomic_DNA"/>
</dbReference>
<feature type="transmembrane region" description="Helical" evidence="1">
    <location>
        <begin position="67"/>
        <end position="88"/>
    </location>
</feature>
<name>A0ABS2CYH2_9FLAO</name>
<comment type="caution">
    <text evidence="2">The sequence shown here is derived from an EMBL/GenBank/DDBJ whole genome shotgun (WGS) entry which is preliminary data.</text>
</comment>
<keyword evidence="1" id="KW-1133">Transmembrane helix</keyword>
<keyword evidence="3" id="KW-1185">Reference proteome</keyword>
<feature type="transmembrane region" description="Helical" evidence="1">
    <location>
        <begin position="12"/>
        <end position="35"/>
    </location>
</feature>
<keyword evidence="1" id="KW-0812">Transmembrane</keyword>
<protein>
    <submittedName>
        <fullName evidence="2">MerC family mercury resistance protein</fullName>
    </submittedName>
</protein>
<gene>
    <name evidence="2" type="ORF">H9X54_011995</name>
</gene>
<feature type="transmembrane region" description="Helical" evidence="1">
    <location>
        <begin position="41"/>
        <end position="60"/>
    </location>
</feature>
<proteinExistence type="predicted"/>
<dbReference type="Proteomes" id="UP000759529">
    <property type="component" value="Unassembled WGS sequence"/>
</dbReference>
<reference evidence="2 3" key="1">
    <citation type="submission" date="2021-02" db="EMBL/GenBank/DDBJ databases">
        <authorList>
            <person name="Jung H.S."/>
            <person name="Chun B.H."/>
            <person name="Jeon C.O."/>
        </authorList>
    </citation>
    <scope>NUCLEOTIDE SEQUENCE [LARGE SCALE GENOMIC DNA]</scope>
    <source>
        <strain evidence="2 3">LMG 25203</strain>
    </source>
</reference>
<feature type="transmembrane region" description="Helical" evidence="1">
    <location>
        <begin position="94"/>
        <end position="111"/>
    </location>
</feature>